<protein>
    <submittedName>
        <fullName evidence="1">Uncharacterized protein</fullName>
    </submittedName>
</protein>
<keyword evidence="2" id="KW-1185">Reference proteome</keyword>
<sequence>MNKKEDEDMPAVEDKYEAKDKDAKKYEFDNDCIKEIVASKETIIVKNGVMKINPSHPDYDFWMED</sequence>
<accession>A0ABV1MRW8</accession>
<reference evidence="1 2" key="1">
    <citation type="submission" date="2024-06" db="EMBL/GenBank/DDBJ databases">
        <title>Lysinibacillus zambalefons sp. nov., a Novel Firmicute Isolated from the Poon Bato Zambales Hyperalkaline Spring.</title>
        <authorList>
            <person name="Aja J.A."/>
            <person name="Lazaro J.E.H."/>
            <person name="Llorin L.D."/>
            <person name="Lim K.R."/>
            <person name="Teodosio J."/>
            <person name="Dalisay D.S."/>
        </authorList>
    </citation>
    <scope>NUCLEOTIDE SEQUENCE [LARGE SCALE GENOMIC DNA]</scope>
    <source>
        <strain evidence="1 2">M3</strain>
    </source>
</reference>
<organism evidence="1 2">
    <name type="scientific">Lysinibacillus zambalensis</name>
    <dbReference type="NCBI Taxonomy" id="3160866"/>
    <lineage>
        <taxon>Bacteria</taxon>
        <taxon>Bacillati</taxon>
        <taxon>Bacillota</taxon>
        <taxon>Bacilli</taxon>
        <taxon>Bacillales</taxon>
        <taxon>Bacillaceae</taxon>
        <taxon>Lysinibacillus</taxon>
    </lineage>
</organism>
<dbReference type="EMBL" id="JBEGDG010000007">
    <property type="protein sequence ID" value="MEQ6355265.1"/>
    <property type="molecule type" value="Genomic_DNA"/>
</dbReference>
<evidence type="ECO:0000313" key="1">
    <source>
        <dbReference type="EMBL" id="MEQ6355265.1"/>
    </source>
</evidence>
<comment type="caution">
    <text evidence="1">The sequence shown here is derived from an EMBL/GenBank/DDBJ whole genome shotgun (WGS) entry which is preliminary data.</text>
</comment>
<dbReference type="RefSeq" id="WP_349659894.1">
    <property type="nucleotide sequence ID" value="NZ_JBEGDG010000007.1"/>
</dbReference>
<proteinExistence type="predicted"/>
<name>A0ABV1MRW8_9BACI</name>
<dbReference type="Proteomes" id="UP001478862">
    <property type="component" value="Unassembled WGS sequence"/>
</dbReference>
<gene>
    <name evidence="1" type="ORF">ABNX05_11605</name>
</gene>
<evidence type="ECO:0000313" key="2">
    <source>
        <dbReference type="Proteomes" id="UP001478862"/>
    </source>
</evidence>